<organism evidence="3 4">
    <name type="scientific">Anaerolinea thermophila (strain DSM 14523 / JCM 11388 / NBRC 100420 / UNI-1)</name>
    <dbReference type="NCBI Taxonomy" id="926569"/>
    <lineage>
        <taxon>Bacteria</taxon>
        <taxon>Bacillati</taxon>
        <taxon>Chloroflexota</taxon>
        <taxon>Anaerolineae</taxon>
        <taxon>Anaerolineales</taxon>
        <taxon>Anaerolineaceae</taxon>
        <taxon>Anaerolinea</taxon>
    </lineage>
</organism>
<dbReference type="RefSeq" id="WP_013560559.1">
    <property type="nucleotide sequence ID" value="NC_014960.1"/>
</dbReference>
<dbReference type="Proteomes" id="UP000008922">
    <property type="component" value="Chromosome"/>
</dbReference>
<evidence type="ECO:0000313" key="4">
    <source>
        <dbReference type="Proteomes" id="UP000008922"/>
    </source>
</evidence>
<name>E8MXV8_ANATU</name>
<dbReference type="GO" id="GO:0006355">
    <property type="term" value="P:regulation of DNA-templated transcription"/>
    <property type="evidence" value="ECO:0007669"/>
    <property type="project" value="InterPro"/>
</dbReference>
<evidence type="ECO:0000313" key="3">
    <source>
        <dbReference type="EMBL" id="BAJ64189.1"/>
    </source>
</evidence>
<dbReference type="EMBL" id="AP012029">
    <property type="protein sequence ID" value="BAJ64189.1"/>
    <property type="molecule type" value="Genomic_DNA"/>
</dbReference>
<dbReference type="KEGG" id="atm:ANT_21630"/>
<keyword evidence="1" id="KW-0175">Coiled coil</keyword>
<feature type="domain" description="Ribbon-helix-helix protein CopG" evidence="2">
    <location>
        <begin position="10"/>
        <end position="45"/>
    </location>
</feature>
<proteinExistence type="predicted"/>
<evidence type="ECO:0000256" key="1">
    <source>
        <dbReference type="SAM" id="Coils"/>
    </source>
</evidence>
<dbReference type="Gene3D" id="1.10.1220.10">
    <property type="entry name" value="Met repressor-like"/>
    <property type="match status" value="1"/>
</dbReference>
<dbReference type="InParanoid" id="E8MXV8"/>
<gene>
    <name evidence="3" type="ordered locus">ANT_21630</name>
</gene>
<dbReference type="Pfam" id="PF01402">
    <property type="entry name" value="RHH_1"/>
    <property type="match status" value="1"/>
</dbReference>
<sequence>MATQLIRAQVMLDPEDYRRLQALANEAGKSLSETLREAVLRFLDEQERQKQEQLRKALAEMRQIREQNAARYGVYKGDLVNEAREERERQMEDVWKQWS</sequence>
<accession>E8MXV8</accession>
<dbReference type="InterPro" id="IPR002145">
    <property type="entry name" value="CopG"/>
</dbReference>
<dbReference type="AlphaFoldDB" id="E8MXV8"/>
<keyword evidence="4" id="KW-1185">Reference proteome</keyword>
<dbReference type="STRING" id="926569.ANT_21630"/>
<reference evidence="3 4" key="1">
    <citation type="submission" date="2010-12" db="EMBL/GenBank/DDBJ databases">
        <title>Whole genome sequence of Anaerolinea thermophila UNI-1.</title>
        <authorList>
            <person name="Narita-Yamada S."/>
            <person name="Kishi E."/>
            <person name="Watanabe Y."/>
            <person name="Takasaki K."/>
            <person name="Ankai A."/>
            <person name="Oguchi A."/>
            <person name="Fukui S."/>
            <person name="Takahashi M."/>
            <person name="Yashiro I."/>
            <person name="Hosoyama A."/>
            <person name="Sekiguchi Y."/>
            <person name="Hanada S."/>
            <person name="Fujita N."/>
        </authorList>
    </citation>
    <scope>NUCLEOTIDE SEQUENCE [LARGE SCALE GENOMIC DNA]</scope>
    <source>
        <strain evidence="4">DSM 14523 / JCM 11388 / NBRC 100420 / UNI-1</strain>
    </source>
</reference>
<evidence type="ECO:0000259" key="2">
    <source>
        <dbReference type="Pfam" id="PF01402"/>
    </source>
</evidence>
<feature type="coiled-coil region" evidence="1">
    <location>
        <begin position="40"/>
        <end position="67"/>
    </location>
</feature>
<dbReference type="HOGENOM" id="CLU_2314292_0_0_0"/>
<dbReference type="InterPro" id="IPR013321">
    <property type="entry name" value="Arc_rbn_hlx_hlx"/>
</dbReference>
<protein>
    <recommendedName>
        <fullName evidence="2">Ribbon-helix-helix protein CopG domain-containing protein</fullName>
    </recommendedName>
</protein>
<dbReference type="OrthoDB" id="4565752at2"/>